<accession>A0A7W8JCL1</accession>
<dbReference type="Proteomes" id="UP000583699">
    <property type="component" value="Unassembled WGS sequence"/>
</dbReference>
<keyword evidence="1" id="KW-1133">Transmembrane helix</keyword>
<gene>
    <name evidence="2" type="ORF">HNR43_000545</name>
</gene>
<keyword evidence="1" id="KW-0812">Transmembrane</keyword>
<dbReference type="RefSeq" id="WP_183241041.1">
    <property type="nucleotide sequence ID" value="NZ_JACHEQ010000002.1"/>
</dbReference>
<organism evidence="2 3">
    <name type="scientific">Anoxybacillus mongoliensis</name>
    <dbReference type="NCBI Taxonomy" id="452565"/>
    <lineage>
        <taxon>Bacteria</taxon>
        <taxon>Bacillati</taxon>
        <taxon>Bacillota</taxon>
        <taxon>Bacilli</taxon>
        <taxon>Bacillales</taxon>
        <taxon>Anoxybacillaceae</taxon>
        <taxon>Anoxybacillus</taxon>
    </lineage>
</organism>
<dbReference type="AlphaFoldDB" id="A0A7W8JCL1"/>
<comment type="caution">
    <text evidence="2">The sequence shown here is derived from an EMBL/GenBank/DDBJ whole genome shotgun (WGS) entry which is preliminary data.</text>
</comment>
<feature type="transmembrane region" description="Helical" evidence="1">
    <location>
        <begin position="32"/>
        <end position="52"/>
    </location>
</feature>
<reference evidence="2 3" key="1">
    <citation type="submission" date="2020-08" db="EMBL/GenBank/DDBJ databases">
        <title>Genomic Encyclopedia of Type Strains, Phase IV (KMG-IV): sequencing the most valuable type-strain genomes for metagenomic binning, comparative biology and taxonomic classification.</title>
        <authorList>
            <person name="Goeker M."/>
        </authorList>
    </citation>
    <scope>NUCLEOTIDE SEQUENCE [LARGE SCALE GENOMIC DNA]</scope>
    <source>
        <strain evidence="2 3">DSM 19169</strain>
    </source>
</reference>
<evidence type="ECO:0000313" key="2">
    <source>
        <dbReference type="EMBL" id="MBB5354589.1"/>
    </source>
</evidence>
<keyword evidence="1" id="KW-0472">Membrane</keyword>
<keyword evidence="3" id="KW-1185">Reference proteome</keyword>
<evidence type="ECO:0000313" key="3">
    <source>
        <dbReference type="Proteomes" id="UP000583699"/>
    </source>
</evidence>
<dbReference type="EMBL" id="JACHEQ010000002">
    <property type="protein sequence ID" value="MBB5354589.1"/>
    <property type="molecule type" value="Genomic_DNA"/>
</dbReference>
<sequence length="61" mass="6968">MLKKMIMPMGFMLVCIMLAMYSVTIVKDEMDQVMIMSTLFGYGAGYFVCALGKELEKRDDK</sequence>
<evidence type="ECO:0000256" key="1">
    <source>
        <dbReference type="SAM" id="Phobius"/>
    </source>
</evidence>
<proteinExistence type="predicted"/>
<protein>
    <submittedName>
        <fullName evidence="2">Uncharacterized protein</fullName>
    </submittedName>
</protein>
<name>A0A7W8JCL1_9BACL</name>